<evidence type="ECO:0000313" key="2">
    <source>
        <dbReference type="EMBL" id="CAB1422266.1"/>
    </source>
</evidence>
<gene>
    <name evidence="2" type="ORF">PLEPLA_LOCUS10155</name>
</gene>
<proteinExistence type="predicted"/>
<protein>
    <submittedName>
        <fullName evidence="2">Uncharacterized protein</fullName>
    </submittedName>
</protein>
<accession>A0A9N7YE28</accession>
<keyword evidence="3" id="KW-1185">Reference proteome</keyword>
<dbReference type="EMBL" id="CADEAL010000571">
    <property type="protein sequence ID" value="CAB1422266.1"/>
    <property type="molecule type" value="Genomic_DNA"/>
</dbReference>
<sequence length="131" mass="14427">MFEPLIFQSPVPAFPRDSPSEHRRSSTASPRLTLSSRGFEALPASQGEDGPARGSGGGKSPKQELMSIIVLVQSSGTETMMFSDRFLKSFLLELDLLHHRLCHFSVFTTLPPQPSEEPIIRRQQSSAAAIF</sequence>
<reference evidence="2" key="1">
    <citation type="submission" date="2020-03" db="EMBL/GenBank/DDBJ databases">
        <authorList>
            <person name="Weist P."/>
        </authorList>
    </citation>
    <scope>NUCLEOTIDE SEQUENCE</scope>
</reference>
<evidence type="ECO:0000256" key="1">
    <source>
        <dbReference type="SAM" id="MobiDB-lite"/>
    </source>
</evidence>
<comment type="caution">
    <text evidence="2">The sequence shown here is derived from an EMBL/GenBank/DDBJ whole genome shotgun (WGS) entry which is preliminary data.</text>
</comment>
<feature type="compositionally biased region" description="Polar residues" evidence="1">
    <location>
        <begin position="26"/>
        <end position="36"/>
    </location>
</feature>
<organism evidence="2 3">
    <name type="scientific">Pleuronectes platessa</name>
    <name type="common">European plaice</name>
    <dbReference type="NCBI Taxonomy" id="8262"/>
    <lineage>
        <taxon>Eukaryota</taxon>
        <taxon>Metazoa</taxon>
        <taxon>Chordata</taxon>
        <taxon>Craniata</taxon>
        <taxon>Vertebrata</taxon>
        <taxon>Euteleostomi</taxon>
        <taxon>Actinopterygii</taxon>
        <taxon>Neopterygii</taxon>
        <taxon>Teleostei</taxon>
        <taxon>Neoteleostei</taxon>
        <taxon>Acanthomorphata</taxon>
        <taxon>Carangaria</taxon>
        <taxon>Pleuronectiformes</taxon>
        <taxon>Pleuronectoidei</taxon>
        <taxon>Pleuronectidae</taxon>
        <taxon>Pleuronectes</taxon>
    </lineage>
</organism>
<feature type="region of interest" description="Disordered" evidence="1">
    <location>
        <begin position="1"/>
        <end position="61"/>
    </location>
</feature>
<dbReference type="AlphaFoldDB" id="A0A9N7YE28"/>
<name>A0A9N7YE28_PLEPL</name>
<evidence type="ECO:0000313" key="3">
    <source>
        <dbReference type="Proteomes" id="UP001153269"/>
    </source>
</evidence>
<dbReference type="Proteomes" id="UP001153269">
    <property type="component" value="Unassembled WGS sequence"/>
</dbReference>